<proteinExistence type="predicted"/>
<evidence type="ECO:0000313" key="1">
    <source>
        <dbReference type="EMBL" id="KAF2854915.1"/>
    </source>
</evidence>
<dbReference type="EMBL" id="MU006291">
    <property type="protein sequence ID" value="KAF2854915.1"/>
    <property type="molecule type" value="Genomic_DNA"/>
</dbReference>
<sequence length="140" mass="14521">MSPVVCAAGSMTIAITEGYSVSNAITVSAGLDQTIIADKLQGSLGIDYSRTWTTSSLTAVTGTVLDGQCGCMIWKPMTTRRYGSVMQGCVGALKVGTFQADDRGSASYNGMNWIAGARSMCAKKGSNPPLSRCQGSGTFV</sequence>
<dbReference type="OrthoDB" id="3775542at2759"/>
<name>A0A6A7BKC8_9PLEO</name>
<reference evidence="1" key="1">
    <citation type="submission" date="2020-01" db="EMBL/GenBank/DDBJ databases">
        <authorList>
            <consortium name="DOE Joint Genome Institute"/>
            <person name="Haridas S."/>
            <person name="Albert R."/>
            <person name="Binder M."/>
            <person name="Bloem J."/>
            <person name="Labutti K."/>
            <person name="Salamov A."/>
            <person name="Andreopoulos B."/>
            <person name="Baker S.E."/>
            <person name="Barry K."/>
            <person name="Bills G."/>
            <person name="Bluhm B.H."/>
            <person name="Cannon C."/>
            <person name="Castanera R."/>
            <person name="Culley D.E."/>
            <person name="Daum C."/>
            <person name="Ezra D."/>
            <person name="Gonzalez J.B."/>
            <person name="Henrissat B."/>
            <person name="Kuo A."/>
            <person name="Liang C."/>
            <person name="Lipzen A."/>
            <person name="Lutzoni F."/>
            <person name="Magnuson J."/>
            <person name="Mondo S."/>
            <person name="Nolan M."/>
            <person name="Ohm R."/>
            <person name="Pangilinan J."/>
            <person name="Park H.-J."/>
            <person name="Ramirez L."/>
            <person name="Alfaro M."/>
            <person name="Sun H."/>
            <person name="Tritt A."/>
            <person name="Yoshinaga Y."/>
            <person name="Zwiers L.-H."/>
            <person name="Turgeon B.G."/>
            <person name="Goodwin S.B."/>
            <person name="Spatafora J.W."/>
            <person name="Crous P.W."/>
            <person name="Grigoriev I.V."/>
        </authorList>
    </citation>
    <scope>NUCLEOTIDE SEQUENCE</scope>
    <source>
        <strain evidence="1">IPT5</strain>
    </source>
</reference>
<organism evidence="1 2">
    <name type="scientific">Plenodomus tracheiphilus IPT5</name>
    <dbReference type="NCBI Taxonomy" id="1408161"/>
    <lineage>
        <taxon>Eukaryota</taxon>
        <taxon>Fungi</taxon>
        <taxon>Dikarya</taxon>
        <taxon>Ascomycota</taxon>
        <taxon>Pezizomycotina</taxon>
        <taxon>Dothideomycetes</taxon>
        <taxon>Pleosporomycetidae</taxon>
        <taxon>Pleosporales</taxon>
        <taxon>Pleosporineae</taxon>
        <taxon>Leptosphaeriaceae</taxon>
        <taxon>Plenodomus</taxon>
    </lineage>
</organism>
<dbReference type="Proteomes" id="UP000799423">
    <property type="component" value="Unassembled WGS sequence"/>
</dbReference>
<keyword evidence="2" id="KW-1185">Reference proteome</keyword>
<dbReference type="AlphaFoldDB" id="A0A6A7BKC8"/>
<accession>A0A6A7BKC8</accession>
<evidence type="ECO:0000313" key="2">
    <source>
        <dbReference type="Proteomes" id="UP000799423"/>
    </source>
</evidence>
<protein>
    <submittedName>
        <fullName evidence="1">Uncharacterized protein</fullName>
    </submittedName>
</protein>
<gene>
    <name evidence="1" type="ORF">T440DRAFT_464244</name>
</gene>